<evidence type="ECO:0000259" key="1">
    <source>
        <dbReference type="Pfam" id="PF07045"/>
    </source>
</evidence>
<dbReference type="SUPFAM" id="SSF54909">
    <property type="entry name" value="Dimeric alpha+beta barrel"/>
    <property type="match status" value="1"/>
</dbReference>
<name>A0ABU4WXI9_9HYPH</name>
<dbReference type="InterPro" id="IPR011008">
    <property type="entry name" value="Dimeric_a/b-barrel"/>
</dbReference>
<evidence type="ECO:0000313" key="3">
    <source>
        <dbReference type="Proteomes" id="UP001272097"/>
    </source>
</evidence>
<feature type="domain" description="DUF1330" evidence="1">
    <location>
        <begin position="2"/>
        <end position="94"/>
    </location>
</feature>
<proteinExistence type="predicted"/>
<comment type="caution">
    <text evidence="2">The sequence shown here is derived from an EMBL/GenBank/DDBJ whole genome shotgun (WGS) entry which is preliminary data.</text>
</comment>
<evidence type="ECO:0000313" key="2">
    <source>
        <dbReference type="EMBL" id="MDX8440777.1"/>
    </source>
</evidence>
<dbReference type="Proteomes" id="UP001272097">
    <property type="component" value="Unassembled WGS sequence"/>
</dbReference>
<dbReference type="Pfam" id="PF07045">
    <property type="entry name" value="DUF1330"/>
    <property type="match status" value="1"/>
</dbReference>
<dbReference type="EMBL" id="JAVIIS010000018">
    <property type="protein sequence ID" value="MDX8440777.1"/>
    <property type="molecule type" value="Genomic_DNA"/>
</dbReference>
<dbReference type="RefSeq" id="WP_320214699.1">
    <property type="nucleotide sequence ID" value="NZ_JAVIIS010000018.1"/>
</dbReference>
<accession>A0ABU4WXI9</accession>
<protein>
    <submittedName>
        <fullName evidence="2">DUF1330 domain-containing protein</fullName>
    </submittedName>
</protein>
<dbReference type="InterPro" id="IPR010753">
    <property type="entry name" value="DUF1330"/>
</dbReference>
<gene>
    <name evidence="2" type="ORF">RFM51_14365</name>
</gene>
<dbReference type="Gene3D" id="3.30.70.100">
    <property type="match status" value="1"/>
</dbReference>
<organism evidence="2 3">
    <name type="scientific">Mesorhizobium australafricanum</name>
    <dbReference type="NCBI Taxonomy" id="3072311"/>
    <lineage>
        <taxon>Bacteria</taxon>
        <taxon>Pseudomonadati</taxon>
        <taxon>Pseudomonadota</taxon>
        <taxon>Alphaproteobacteria</taxon>
        <taxon>Hyphomicrobiales</taxon>
        <taxon>Phyllobacteriaceae</taxon>
        <taxon>Mesorhizobium</taxon>
    </lineage>
</organism>
<reference evidence="2 3" key="1">
    <citation type="submission" date="2023-08" db="EMBL/GenBank/DDBJ databases">
        <title>Implementing the SeqCode for naming new Mesorhizobium species isolated from Vachellia karroo root nodules.</title>
        <authorList>
            <person name="Van Lill M."/>
        </authorList>
    </citation>
    <scope>NUCLEOTIDE SEQUENCE [LARGE SCALE GENOMIC DNA]</scope>
    <source>
        <strain evidence="2 3">VK3E</strain>
    </source>
</reference>
<sequence>MKGYWLIVGTEISDQEAQTEYGRLWKPIGEKYQARTNTTKQPPLLIEARDAGRMILVEFPSLEIAKACYADPAYEEAKGFALKASNRVLVMFEGDLG</sequence>
<keyword evidence="3" id="KW-1185">Reference proteome</keyword>